<dbReference type="PANTHER" id="PTHR24161">
    <property type="entry name" value="ANK_REP_REGION DOMAIN-CONTAINING PROTEIN-RELATED"/>
    <property type="match status" value="1"/>
</dbReference>
<evidence type="ECO:0000256" key="5">
    <source>
        <dbReference type="SAM" id="SignalP"/>
    </source>
</evidence>
<dbReference type="AlphaFoldDB" id="A0A813E9G6"/>
<protein>
    <submittedName>
        <fullName evidence="6">Uncharacterized protein</fullName>
    </submittedName>
</protein>
<proteinExistence type="predicted"/>
<feature type="signal peptide" evidence="5">
    <location>
        <begin position="1"/>
        <end position="30"/>
    </location>
</feature>
<dbReference type="EMBL" id="CAJNNW010031953">
    <property type="protein sequence ID" value="CAE8710177.1"/>
    <property type="molecule type" value="Genomic_DNA"/>
</dbReference>
<feature type="repeat" description="ANK" evidence="3">
    <location>
        <begin position="176"/>
        <end position="208"/>
    </location>
</feature>
<evidence type="ECO:0000313" key="7">
    <source>
        <dbReference type="EMBL" id="CAE8710177.1"/>
    </source>
</evidence>
<evidence type="ECO:0000313" key="8">
    <source>
        <dbReference type="Proteomes" id="UP000654075"/>
    </source>
</evidence>
<feature type="region of interest" description="Disordered" evidence="4">
    <location>
        <begin position="38"/>
        <end position="72"/>
    </location>
</feature>
<evidence type="ECO:0000256" key="4">
    <source>
        <dbReference type="SAM" id="MobiDB-lite"/>
    </source>
</evidence>
<dbReference type="Proteomes" id="UP000626109">
    <property type="component" value="Unassembled WGS sequence"/>
</dbReference>
<name>A0A813E9G6_POLGL</name>
<dbReference type="PROSITE" id="PS50088">
    <property type="entry name" value="ANK_REPEAT"/>
    <property type="match status" value="1"/>
</dbReference>
<dbReference type="InterPro" id="IPR002110">
    <property type="entry name" value="Ankyrin_rpt"/>
</dbReference>
<feature type="compositionally biased region" description="Low complexity" evidence="4">
    <location>
        <begin position="52"/>
        <end position="67"/>
    </location>
</feature>
<keyword evidence="5" id="KW-0732">Signal</keyword>
<dbReference type="PANTHER" id="PTHR24161:SF85">
    <property type="entry name" value="PALMITOYLTRANSFERASE HIP14"/>
    <property type="match status" value="1"/>
</dbReference>
<dbReference type="InterPro" id="IPR036770">
    <property type="entry name" value="Ankyrin_rpt-contain_sf"/>
</dbReference>
<dbReference type="SMART" id="SM00248">
    <property type="entry name" value="ANK"/>
    <property type="match status" value="3"/>
</dbReference>
<dbReference type="Proteomes" id="UP000654075">
    <property type="component" value="Unassembled WGS sequence"/>
</dbReference>
<dbReference type="EMBL" id="CAJNNV010010472">
    <property type="protein sequence ID" value="CAE8598656.1"/>
    <property type="molecule type" value="Genomic_DNA"/>
</dbReference>
<keyword evidence="1" id="KW-0677">Repeat</keyword>
<reference evidence="6" key="1">
    <citation type="submission" date="2021-02" db="EMBL/GenBank/DDBJ databases">
        <authorList>
            <person name="Dougan E. K."/>
            <person name="Rhodes N."/>
            <person name="Thang M."/>
            <person name="Chan C."/>
        </authorList>
    </citation>
    <scope>NUCLEOTIDE SEQUENCE</scope>
</reference>
<evidence type="ECO:0000256" key="2">
    <source>
        <dbReference type="ARBA" id="ARBA00023043"/>
    </source>
</evidence>
<sequence>MGVAASSRAARSTTWPVAASVLCAALLAVAQLRRRALPPGGSQQGGNALERSSPGGQQQQADAASSAVAEEEKARRTQLQELRRWAASLVQAAANGEQNVVQDLLVQVLPFANSEAGYLNTEAELPASGWTGITAAGAAALRGHSDVLATLLEARANPDIKCQHSSCWDGAITITLRDTALCMAAKHGHTSCVSELLAVGADPNISCDSEFLEGAVEWGEEDDGTEMTLYSALDMADQAGHLDISKLLQASGGVKIALPASARAPQKRKMISSGSRMGA</sequence>
<dbReference type="SUPFAM" id="SSF48403">
    <property type="entry name" value="Ankyrin repeat"/>
    <property type="match status" value="1"/>
</dbReference>
<evidence type="ECO:0000256" key="1">
    <source>
        <dbReference type="ARBA" id="ARBA00022737"/>
    </source>
</evidence>
<comment type="caution">
    <text evidence="6">The sequence shown here is derived from an EMBL/GenBank/DDBJ whole genome shotgun (WGS) entry which is preliminary data.</text>
</comment>
<dbReference type="OrthoDB" id="6718656at2759"/>
<evidence type="ECO:0000313" key="6">
    <source>
        <dbReference type="EMBL" id="CAE8598656.1"/>
    </source>
</evidence>
<organism evidence="6 8">
    <name type="scientific">Polarella glacialis</name>
    <name type="common">Dinoflagellate</name>
    <dbReference type="NCBI Taxonomy" id="89957"/>
    <lineage>
        <taxon>Eukaryota</taxon>
        <taxon>Sar</taxon>
        <taxon>Alveolata</taxon>
        <taxon>Dinophyceae</taxon>
        <taxon>Suessiales</taxon>
        <taxon>Suessiaceae</taxon>
        <taxon>Polarella</taxon>
    </lineage>
</organism>
<gene>
    <name evidence="6" type="ORF">PGLA1383_LOCUS17058</name>
    <name evidence="7" type="ORF">PGLA2088_LOCUS35829</name>
</gene>
<dbReference type="Pfam" id="PF12796">
    <property type="entry name" value="Ank_2"/>
    <property type="match status" value="1"/>
</dbReference>
<feature type="chain" id="PRO_5036221893" evidence="5">
    <location>
        <begin position="31"/>
        <end position="279"/>
    </location>
</feature>
<keyword evidence="2 3" id="KW-0040">ANK repeat</keyword>
<dbReference type="Gene3D" id="1.25.40.20">
    <property type="entry name" value="Ankyrin repeat-containing domain"/>
    <property type="match status" value="1"/>
</dbReference>
<accession>A0A813E9G6</accession>
<keyword evidence="8" id="KW-1185">Reference proteome</keyword>
<evidence type="ECO:0000256" key="3">
    <source>
        <dbReference type="PROSITE-ProRule" id="PRU00023"/>
    </source>
</evidence>